<evidence type="ECO:0000313" key="3">
    <source>
        <dbReference type="EMBL" id="KAF5543553.1"/>
    </source>
</evidence>
<feature type="chain" id="PRO_5034240901" description="Prion-inhibition and propagation HeLo domain-containing protein" evidence="1">
    <location>
        <begin position="21"/>
        <end position="297"/>
    </location>
</feature>
<dbReference type="Pfam" id="PF14479">
    <property type="entry name" value="HeLo"/>
    <property type="match status" value="1"/>
</dbReference>
<comment type="caution">
    <text evidence="3">The sequence shown here is derived from an EMBL/GenBank/DDBJ whole genome shotgun (WGS) entry which is preliminary data.</text>
</comment>
<keyword evidence="4" id="KW-1185">Reference proteome</keyword>
<dbReference type="PANTHER" id="PTHR37542">
    <property type="entry name" value="HELO DOMAIN-CONTAINING PROTEIN-RELATED"/>
    <property type="match status" value="1"/>
</dbReference>
<feature type="domain" description="Prion-inhibition and propagation HeLo" evidence="2">
    <location>
        <begin position="16"/>
        <end position="205"/>
    </location>
</feature>
<dbReference type="InterPro" id="IPR029498">
    <property type="entry name" value="HeLo_dom"/>
</dbReference>
<keyword evidence="1" id="KW-0732">Signal</keyword>
<evidence type="ECO:0000313" key="4">
    <source>
        <dbReference type="Proteomes" id="UP000582016"/>
    </source>
</evidence>
<reference evidence="3 4" key="1">
    <citation type="submission" date="2020-05" db="EMBL/GenBank/DDBJ databases">
        <title>Identification and distribution of gene clusters putatively required for synthesis of sphingolipid metabolism inhibitors in phylogenetically diverse species of the filamentous fungus Fusarium.</title>
        <authorList>
            <person name="Kim H.-S."/>
            <person name="Busman M."/>
            <person name="Brown D.W."/>
            <person name="Divon H."/>
            <person name="Uhlig S."/>
            <person name="Proctor R.H."/>
        </authorList>
    </citation>
    <scope>NUCLEOTIDE SEQUENCE [LARGE SCALE GENOMIC DNA]</scope>
    <source>
        <strain evidence="3 4">NRRL 13617</strain>
    </source>
</reference>
<dbReference type="AlphaFoldDB" id="A0A8H5IUK5"/>
<evidence type="ECO:0000256" key="1">
    <source>
        <dbReference type="SAM" id="SignalP"/>
    </source>
</evidence>
<dbReference type="PANTHER" id="PTHR37542:SF3">
    <property type="entry name" value="PRION-INHIBITION AND PROPAGATION HELO DOMAIN-CONTAINING PROTEIN"/>
    <property type="match status" value="1"/>
</dbReference>
<name>A0A8H5IUK5_9HYPO</name>
<proteinExistence type="predicted"/>
<dbReference type="InterPro" id="IPR038305">
    <property type="entry name" value="HeLo_sf"/>
</dbReference>
<organism evidence="3 4">
    <name type="scientific">Fusarium phyllophilum</name>
    <dbReference type="NCBI Taxonomy" id="47803"/>
    <lineage>
        <taxon>Eukaryota</taxon>
        <taxon>Fungi</taxon>
        <taxon>Dikarya</taxon>
        <taxon>Ascomycota</taxon>
        <taxon>Pezizomycotina</taxon>
        <taxon>Sordariomycetes</taxon>
        <taxon>Hypocreomycetidae</taxon>
        <taxon>Hypocreales</taxon>
        <taxon>Nectriaceae</taxon>
        <taxon>Fusarium</taxon>
        <taxon>Fusarium fujikuroi species complex</taxon>
    </lineage>
</organism>
<accession>A0A8H5IUK5</accession>
<protein>
    <recommendedName>
        <fullName evidence="2">Prion-inhibition and propagation HeLo domain-containing protein</fullName>
    </recommendedName>
</protein>
<feature type="signal peptide" evidence="1">
    <location>
        <begin position="1"/>
        <end position="20"/>
    </location>
</feature>
<dbReference type="EMBL" id="JAAOAQ010000513">
    <property type="protein sequence ID" value="KAF5543553.1"/>
    <property type="molecule type" value="Genomic_DNA"/>
</dbReference>
<dbReference type="OrthoDB" id="20872at2759"/>
<gene>
    <name evidence="3" type="ORF">FPHYL_11254</name>
</gene>
<sequence>MAAQATGLVMSGVSLAAAAAGTFTSIVQCFEYVELSRRFGKDFRKSQARFDALKLQLTRWGISAGILVDPFTGTCRYIKVDAEIKELAERLLQSILEDSEEIRRKSKKYRDKHASSPSDLEVFHETDMDSQTLALTANVQRIYEKRTKGISWVKKTKWAVYEKKLFDRLLDDIGENLGNLESLCKPIIDYQRQIVQIEVEEIQSDGATGTLELLRDASDANNDTMLRQAVASAIAARGSGHKWVKTDVSDTVKLEQGDRIGNNYTGYAPAGRIGHNYGETIGRGGSQIKQGDAYGDI</sequence>
<dbReference type="Proteomes" id="UP000582016">
    <property type="component" value="Unassembled WGS sequence"/>
</dbReference>
<evidence type="ECO:0000259" key="2">
    <source>
        <dbReference type="Pfam" id="PF14479"/>
    </source>
</evidence>
<dbReference type="Gene3D" id="1.20.120.1020">
    <property type="entry name" value="Prion-inhibition and propagation, HeLo domain"/>
    <property type="match status" value="1"/>
</dbReference>